<dbReference type="AlphaFoldDB" id="A0A512PPB3"/>
<dbReference type="RefSeq" id="WP_054748438.1">
    <property type="nucleotide sequence ID" value="NZ_BKAM01000046.1"/>
</dbReference>
<feature type="signal peptide" evidence="1">
    <location>
        <begin position="1"/>
        <end position="32"/>
    </location>
</feature>
<organism evidence="2 3">
    <name type="scientific">Lentilactobacillus rapi</name>
    <dbReference type="NCBI Taxonomy" id="481723"/>
    <lineage>
        <taxon>Bacteria</taxon>
        <taxon>Bacillati</taxon>
        <taxon>Bacillota</taxon>
        <taxon>Bacilli</taxon>
        <taxon>Lactobacillales</taxon>
        <taxon>Lactobacillaceae</taxon>
        <taxon>Lentilactobacillus</taxon>
    </lineage>
</organism>
<dbReference type="EMBL" id="BKAM01000046">
    <property type="protein sequence ID" value="GEP73030.1"/>
    <property type="molecule type" value="Genomic_DNA"/>
</dbReference>
<gene>
    <name evidence="2" type="ORF">LRA02_18980</name>
</gene>
<reference evidence="2 3" key="1">
    <citation type="submission" date="2019-07" db="EMBL/GenBank/DDBJ databases">
        <title>Whole genome shotgun sequence of Lactobacillus rapi NBRC 109618.</title>
        <authorList>
            <person name="Hosoyama A."/>
            <person name="Uohara A."/>
            <person name="Ohji S."/>
            <person name="Ichikawa N."/>
        </authorList>
    </citation>
    <scope>NUCLEOTIDE SEQUENCE [LARGE SCALE GENOMIC DNA]</scope>
    <source>
        <strain evidence="2 3">NBRC 109618</strain>
    </source>
</reference>
<feature type="chain" id="PRO_5022144648" description="D-alanyl-D-alanine carboxypeptidase" evidence="1">
    <location>
        <begin position="33"/>
        <end position="314"/>
    </location>
</feature>
<dbReference type="Proteomes" id="UP000321569">
    <property type="component" value="Unassembled WGS sequence"/>
</dbReference>
<dbReference type="STRING" id="1423795.FD12_GL001435"/>
<evidence type="ECO:0000256" key="1">
    <source>
        <dbReference type="SAM" id="SignalP"/>
    </source>
</evidence>
<proteinExistence type="predicted"/>
<evidence type="ECO:0008006" key="4">
    <source>
        <dbReference type="Google" id="ProtNLM"/>
    </source>
</evidence>
<sequence length="314" mass="35964">MKNSILKRVLILVSIMTAILVSVVATTTSVSADNKYKVVKNYYFSPQQYHVKGEIYKKSFSGFVSHKYRQKATWFETQQKSLIRQPNGKKVVYYYIGTSIPQLDQNAGLTGYKPLGGWIKKGQLYHRRSQAQPKRDLAYLRELVSTMPESAQKQILPIFSKIHLGTAYTGYTDSDMSGRMTPKNMKKLMAALNNEQTISDIENAIPDASIETDDEDFYPTWQAADLYKIYHHFRPRFKQEMKSLKGADRYASKLKEISTWSQSQYNHYQTRHNDANGDPWDLGEFSEDYLYGLLAGLGRSNMSYKASSPSAYAL</sequence>
<evidence type="ECO:0000313" key="3">
    <source>
        <dbReference type="Proteomes" id="UP000321569"/>
    </source>
</evidence>
<name>A0A512PPB3_9LACO</name>
<evidence type="ECO:0000313" key="2">
    <source>
        <dbReference type="EMBL" id="GEP73030.1"/>
    </source>
</evidence>
<comment type="caution">
    <text evidence="2">The sequence shown here is derived from an EMBL/GenBank/DDBJ whole genome shotgun (WGS) entry which is preliminary data.</text>
</comment>
<accession>A0A512PPB3</accession>
<protein>
    <recommendedName>
        <fullName evidence="4">D-alanyl-D-alanine carboxypeptidase</fullName>
    </recommendedName>
</protein>
<keyword evidence="1" id="KW-0732">Signal</keyword>